<dbReference type="PANTHER" id="PTHR42923:SF3">
    <property type="entry name" value="PROTOPORPHYRINOGEN OXIDASE"/>
    <property type="match status" value="1"/>
</dbReference>
<comment type="pathway">
    <text evidence="6">Porphyrin-containing compound metabolism; protoheme biosynthesis.</text>
</comment>
<comment type="similarity">
    <text evidence="6">Belongs to the protoporphyrinogen/coproporphyrinogen oxidase family. Coproporphyrinogen III oxidase subfamily.</text>
</comment>
<dbReference type="SUPFAM" id="SSF51905">
    <property type="entry name" value="FAD/NAD(P)-binding domain"/>
    <property type="match status" value="1"/>
</dbReference>
<dbReference type="InterPro" id="IPR050464">
    <property type="entry name" value="Zeta_carotene_desat/Oxidored"/>
</dbReference>
<dbReference type="Pfam" id="PF13450">
    <property type="entry name" value="NAD_binding_8"/>
    <property type="match status" value="1"/>
</dbReference>
<keyword evidence="3 6" id="KW-0274">FAD</keyword>
<dbReference type="GO" id="GO:0005737">
    <property type="term" value="C:cytoplasm"/>
    <property type="evidence" value="ECO:0007669"/>
    <property type="project" value="UniProtKB-SubCell"/>
</dbReference>
<dbReference type="Gene3D" id="3.90.660.20">
    <property type="entry name" value="Protoporphyrinogen oxidase, mitochondrial, domain 2"/>
    <property type="match status" value="1"/>
</dbReference>
<comment type="function">
    <text evidence="6">Involved in coproporphyrin-dependent heme b biosynthesis. Catalyzes the oxidation of coproporphyrinogen III to coproporphyrin III.</text>
</comment>
<dbReference type="UniPathway" id="UPA00252"/>
<dbReference type="Gene3D" id="1.10.3110.10">
    <property type="entry name" value="protoporphyrinogen ix oxidase, domain 3"/>
    <property type="match status" value="1"/>
</dbReference>
<evidence type="ECO:0000256" key="5">
    <source>
        <dbReference type="ARBA" id="ARBA00023133"/>
    </source>
</evidence>
<dbReference type="GO" id="GO:0006783">
    <property type="term" value="P:heme biosynthetic process"/>
    <property type="evidence" value="ECO:0007669"/>
    <property type="project" value="UniProtKB-UniRule"/>
</dbReference>
<dbReference type="PATRIC" id="fig|280505.15.peg.3932"/>
<keyword evidence="5 6" id="KW-0350">Heme biosynthesis</keyword>
<dbReference type="SUPFAM" id="SSF54373">
    <property type="entry name" value="FAD-linked reductases, C-terminal domain"/>
    <property type="match status" value="1"/>
</dbReference>
<dbReference type="Gene3D" id="3.50.50.60">
    <property type="entry name" value="FAD/NAD(P)-binding domain"/>
    <property type="match status" value="1"/>
</dbReference>
<proteinExistence type="inferred from homology"/>
<gene>
    <name evidence="7" type="ORF">LBBP_04040</name>
</gene>
<comment type="subcellular location">
    <subcellularLocation>
        <location evidence="6">Cytoplasm</location>
    </subcellularLocation>
</comment>
<keyword evidence="6" id="KW-0963">Cytoplasm</keyword>
<evidence type="ECO:0000256" key="4">
    <source>
        <dbReference type="ARBA" id="ARBA00023002"/>
    </source>
</evidence>
<evidence type="ECO:0000256" key="3">
    <source>
        <dbReference type="ARBA" id="ARBA00022827"/>
    </source>
</evidence>
<comment type="catalytic activity">
    <reaction evidence="6">
        <text>coproporphyrinogen III + 3 O2 = coproporphyrin III + 3 H2O2</text>
        <dbReference type="Rhea" id="RHEA:43436"/>
        <dbReference type="ChEBI" id="CHEBI:15379"/>
        <dbReference type="ChEBI" id="CHEBI:16240"/>
        <dbReference type="ChEBI" id="CHEBI:57309"/>
        <dbReference type="ChEBI" id="CHEBI:131725"/>
        <dbReference type="EC" id="1.3.3.15"/>
    </reaction>
</comment>
<evidence type="ECO:0000313" key="8">
    <source>
        <dbReference type="Proteomes" id="UP000058857"/>
    </source>
</evidence>
<dbReference type="GO" id="GO:0004729">
    <property type="term" value="F:oxygen-dependent protoporphyrinogen oxidase activity"/>
    <property type="evidence" value="ECO:0007669"/>
    <property type="project" value="UniProtKB-UniRule"/>
</dbReference>
<organism evidence="7">
    <name type="scientific">Leptospira borgpetersenii serovar Ballum</name>
    <dbReference type="NCBI Taxonomy" id="280505"/>
    <lineage>
        <taxon>Bacteria</taxon>
        <taxon>Pseudomonadati</taxon>
        <taxon>Spirochaetota</taxon>
        <taxon>Spirochaetia</taxon>
        <taxon>Leptospirales</taxon>
        <taxon>Leptospiraceae</taxon>
        <taxon>Leptospira</taxon>
    </lineage>
</organism>
<comment type="cofactor">
    <cofactor evidence="1 6">
        <name>FAD</name>
        <dbReference type="ChEBI" id="CHEBI:57692"/>
    </cofactor>
</comment>
<dbReference type="RefSeq" id="WP_002739733.1">
    <property type="nucleotide sequence ID" value="NZ_CP012030.1"/>
</dbReference>
<dbReference type="InterPro" id="IPR036188">
    <property type="entry name" value="FAD/NAD-bd_sf"/>
</dbReference>
<evidence type="ECO:0000256" key="2">
    <source>
        <dbReference type="ARBA" id="ARBA00022630"/>
    </source>
</evidence>
<dbReference type="InterPro" id="IPR004572">
    <property type="entry name" value="Protoporphyrinogen_oxidase"/>
</dbReference>
<accession>A0A0E3AZ71</accession>
<dbReference type="AlphaFoldDB" id="A0A0E3AZ71"/>
<dbReference type="Proteomes" id="UP000058857">
    <property type="component" value="Chromosome 2"/>
</dbReference>
<evidence type="ECO:0000313" key="7">
    <source>
        <dbReference type="EMBL" id="ALO28188.1"/>
    </source>
</evidence>
<dbReference type="NCBIfam" id="TIGR00562">
    <property type="entry name" value="proto_IX_ox"/>
    <property type="match status" value="1"/>
</dbReference>
<sequence length="433" mass="48051">MNTQPPDHIVVGTGFTGLLYATLAVLKGESVLLYEKRDRSGGLIGSVPTPFGLVETAANGILNSYQLEELASALNLDILSTRKNSKKRFIWKDGIPKRIPLSFLELLRLLYGVLTVPAGIRREESVYQWGVRVLGKGTVESLLEPGFAGVYAGNLKDMSAELVLGRWISSEESLLKNIRAAIQKKKTEQKIPKQRRGTVSFRGGLGEFLNVMEAKITSSPNSRILYSEESPTLNSLRKKYPKAKIVLACGLESSLRLLSSSFPVFKRYEKICKTLGIVTVTRFGNQPLLGKKTGFGILFPPDSGIRALGVLLNSSIFPGRVSKGHYSETFIFGGALDVDVVRLKENEIVSILEEDRKKIAVQNDEPINHYVTIWKSALPVYDAALLEFNKELDRGLPQGVFVEGNFRYGIGLSSILERIWNIMRNGKEFSLRN</sequence>
<dbReference type="EC" id="1.3.3.15" evidence="6"/>
<dbReference type="PANTHER" id="PTHR42923">
    <property type="entry name" value="PROTOPORPHYRINOGEN OXIDASE"/>
    <property type="match status" value="1"/>
</dbReference>
<protein>
    <recommendedName>
        <fullName evidence="6">Coproporphyrinogen III oxidase</fullName>
        <ecNumber evidence="6">1.3.3.15</ecNumber>
    </recommendedName>
</protein>
<name>A0A0E3AZ71_LEPBO</name>
<reference evidence="7 8" key="1">
    <citation type="journal article" date="2015" name="PLoS Negl. Trop. Dis.">
        <title>Distribution of Plasmids in Distinct Leptospira Pathogenic Species.</title>
        <authorList>
            <person name="Wang Y."/>
            <person name="Zhuang X."/>
            <person name="Zhong Y."/>
            <person name="Zhang C."/>
            <person name="Zhang Y."/>
            <person name="Zeng L."/>
            <person name="Zhu Y."/>
            <person name="He P."/>
            <person name="Dong K."/>
            <person name="Pal U."/>
            <person name="Guo X."/>
            <person name="Qin J."/>
        </authorList>
    </citation>
    <scope>NUCLEOTIDE SEQUENCE [LARGE SCALE GENOMIC DNA]</scope>
    <source>
        <strain evidence="7 8">56604</strain>
    </source>
</reference>
<keyword evidence="4 6" id="KW-0560">Oxidoreductase</keyword>
<evidence type="ECO:0000256" key="6">
    <source>
        <dbReference type="RuleBase" id="RU364052"/>
    </source>
</evidence>
<keyword evidence="2 6" id="KW-0285">Flavoprotein</keyword>
<evidence type="ECO:0000256" key="1">
    <source>
        <dbReference type="ARBA" id="ARBA00001974"/>
    </source>
</evidence>
<dbReference type="EMBL" id="CP012030">
    <property type="protein sequence ID" value="ALO28188.1"/>
    <property type="molecule type" value="Genomic_DNA"/>
</dbReference>